<dbReference type="Proteomes" id="UP000245771">
    <property type="component" value="Unassembled WGS sequence"/>
</dbReference>
<sequence>MTAKIDPRRRGRRRIVGPNRGWQGFALILAPVLVANSDARPVPEPSGSTRERRDYESDKEKKMIKKAIRAGIERDRINQQARSESSQDALKAGSSSGPEQSSSRDKIEELTSSRDIEEHVNDEDDSQLRKIQEEWYQGHVLTPVNADSHSGFGAVVSADGKGKQKATERISNIPSASRQRYNHARGEILRFNSQRSPFHSSQVGPLASKQPATVSVGIFHANYPFVPSGRRKIRQADTQARSGETGSHSTSDLRAEKEPYEVVYSVSEDVANGNVFKKGWTKWMLDDDLRLAVPDEYRRPRRESAVMIAKNLLGKKWYRWQPGQGYVLSRYKDYGVYQKGPGIALGQLLPPRERVYTSPLPLIPNDSKRDFIWLIVVWIVILSMIALFREVRSHIQKIRRGRHGQLVDGAPLVPSIRIFDDGASPIRTSSMDQISIGLRTRQRTQARNFRDLCKSAFFPESMGVNGKKRSSFSLPDGNSLSMTNLGWSKDTEGKVGLPFVSPSEEGREPIGSALGGVAIRRSKSSGPSAMSGDASQEEIDERRIFDEIKNAAASNSSVASSSNHHHRQTNDREDFSAGGVYSTGSNCHLYSNGMTSTSEAIYGANEGGNGPGFAPMKMHATISH</sequence>
<dbReference type="OrthoDB" id="3364146at2759"/>
<keyword evidence="2" id="KW-1133">Transmembrane helix</keyword>
<feature type="region of interest" description="Disordered" evidence="1">
    <location>
        <begin position="34"/>
        <end position="126"/>
    </location>
</feature>
<dbReference type="RefSeq" id="XP_025356242.1">
    <property type="nucleotide sequence ID" value="XM_025497748.1"/>
</dbReference>
<dbReference type="EMBL" id="KZ819603">
    <property type="protein sequence ID" value="PWN35940.1"/>
    <property type="molecule type" value="Genomic_DNA"/>
</dbReference>
<proteinExistence type="predicted"/>
<keyword evidence="2" id="KW-0472">Membrane</keyword>
<accession>A0A316VEJ0</accession>
<feature type="compositionally biased region" description="Polar residues" evidence="1">
    <location>
        <begin position="236"/>
        <end position="250"/>
    </location>
</feature>
<keyword evidence="2" id="KW-0812">Transmembrane</keyword>
<evidence type="ECO:0000313" key="4">
    <source>
        <dbReference type="Proteomes" id="UP000245771"/>
    </source>
</evidence>
<feature type="compositionally biased region" description="Basic and acidic residues" evidence="1">
    <location>
        <begin position="102"/>
        <end position="119"/>
    </location>
</feature>
<name>A0A316VEJ0_9BASI</name>
<dbReference type="AlphaFoldDB" id="A0A316VEJ0"/>
<feature type="compositionally biased region" description="Basic and acidic residues" evidence="1">
    <location>
        <begin position="49"/>
        <end position="61"/>
    </location>
</feature>
<feature type="region of interest" description="Disordered" evidence="1">
    <location>
        <begin position="230"/>
        <end position="254"/>
    </location>
</feature>
<dbReference type="InParanoid" id="A0A316VEJ0"/>
<evidence type="ECO:0000256" key="1">
    <source>
        <dbReference type="SAM" id="MobiDB-lite"/>
    </source>
</evidence>
<gene>
    <name evidence="3" type="ORF">FA14DRAFT_155353</name>
</gene>
<keyword evidence="4" id="KW-1185">Reference proteome</keyword>
<feature type="transmembrane region" description="Helical" evidence="2">
    <location>
        <begin position="371"/>
        <end position="391"/>
    </location>
</feature>
<reference evidence="3 4" key="1">
    <citation type="journal article" date="2018" name="Mol. Biol. Evol.">
        <title>Broad Genomic Sampling Reveals a Smut Pathogenic Ancestry of the Fungal Clade Ustilaginomycotina.</title>
        <authorList>
            <person name="Kijpornyongpan T."/>
            <person name="Mondo S.J."/>
            <person name="Barry K."/>
            <person name="Sandor L."/>
            <person name="Lee J."/>
            <person name="Lipzen A."/>
            <person name="Pangilinan J."/>
            <person name="LaButti K."/>
            <person name="Hainaut M."/>
            <person name="Henrissat B."/>
            <person name="Grigoriev I.V."/>
            <person name="Spatafora J.W."/>
            <person name="Aime M.C."/>
        </authorList>
    </citation>
    <scope>NUCLEOTIDE SEQUENCE [LARGE SCALE GENOMIC DNA]</scope>
    <source>
        <strain evidence="3 4">MCA 3882</strain>
    </source>
</reference>
<evidence type="ECO:0000256" key="2">
    <source>
        <dbReference type="SAM" id="Phobius"/>
    </source>
</evidence>
<evidence type="ECO:0000313" key="3">
    <source>
        <dbReference type="EMBL" id="PWN35940.1"/>
    </source>
</evidence>
<dbReference type="GeneID" id="37019529"/>
<feature type="compositionally biased region" description="Polar residues" evidence="1">
    <location>
        <begin position="78"/>
        <end position="88"/>
    </location>
</feature>
<organism evidence="3 4">
    <name type="scientific">Meira miltonrushii</name>
    <dbReference type="NCBI Taxonomy" id="1280837"/>
    <lineage>
        <taxon>Eukaryota</taxon>
        <taxon>Fungi</taxon>
        <taxon>Dikarya</taxon>
        <taxon>Basidiomycota</taxon>
        <taxon>Ustilaginomycotina</taxon>
        <taxon>Exobasidiomycetes</taxon>
        <taxon>Exobasidiales</taxon>
        <taxon>Brachybasidiaceae</taxon>
        <taxon>Meira</taxon>
    </lineage>
</organism>
<protein>
    <submittedName>
        <fullName evidence="3">Uncharacterized protein</fullName>
    </submittedName>
</protein>
<feature type="compositionally biased region" description="Low complexity" evidence="1">
    <location>
        <begin position="552"/>
        <end position="562"/>
    </location>
</feature>
<feature type="region of interest" description="Disordered" evidence="1">
    <location>
        <begin position="552"/>
        <end position="577"/>
    </location>
</feature>